<feature type="chain" id="PRO_5033596632" description="Apple domain-containing protein" evidence="1">
    <location>
        <begin position="20"/>
        <end position="313"/>
    </location>
</feature>
<keyword evidence="1" id="KW-0732">Signal</keyword>
<sequence length="313" mass="36661">MKSTGVLPLLLWYILQVSAYQDLDFYRERCRKELELKRKTQQRSEGDQFIKARYKKVTNSNDVLKTFNNEPSRLNCVQRCKRFANGECYGVNYNQESNICQLLKKYDPSSYSPTSEDGSEGWVSFVRRIEKVSNEFFMAEEQSVDEYKVLRRIPILQKTWFISIEFNVTKKLTQEWCNMFRVGYGRRNYDYGNRVPLFHLYGALEDTFNGLPKPANKNNLHISSSIDVNPSTAWWSWVAEDGFQRATVMQTTDDSGDSTEYHVYLNDNLEMSKYNFGAQVFYDSEISILDKWYDACPDVIIRNIHHINGCGEP</sequence>
<dbReference type="GeneID" id="136798448"/>
<name>A0A7M5V0J3_9CNID</name>
<feature type="signal peptide" evidence="1">
    <location>
        <begin position="1"/>
        <end position="19"/>
    </location>
</feature>
<evidence type="ECO:0000313" key="2">
    <source>
        <dbReference type="EnsemblMetazoa" id="CLYHEMP005528.1"/>
    </source>
</evidence>
<dbReference type="AlphaFoldDB" id="A0A7M5V0J3"/>
<evidence type="ECO:0008006" key="4">
    <source>
        <dbReference type="Google" id="ProtNLM"/>
    </source>
</evidence>
<proteinExistence type="predicted"/>
<dbReference type="Proteomes" id="UP000594262">
    <property type="component" value="Unplaced"/>
</dbReference>
<evidence type="ECO:0000313" key="3">
    <source>
        <dbReference type="Proteomes" id="UP000594262"/>
    </source>
</evidence>
<keyword evidence="3" id="KW-1185">Reference proteome</keyword>
<dbReference type="RefSeq" id="XP_066911159.1">
    <property type="nucleotide sequence ID" value="XM_067055058.1"/>
</dbReference>
<dbReference type="EnsemblMetazoa" id="CLYHEMT005528.1">
    <property type="protein sequence ID" value="CLYHEMP005528.1"/>
    <property type="gene ID" value="CLYHEMG005528"/>
</dbReference>
<organism evidence="2 3">
    <name type="scientific">Clytia hemisphaerica</name>
    <dbReference type="NCBI Taxonomy" id="252671"/>
    <lineage>
        <taxon>Eukaryota</taxon>
        <taxon>Metazoa</taxon>
        <taxon>Cnidaria</taxon>
        <taxon>Hydrozoa</taxon>
        <taxon>Hydroidolina</taxon>
        <taxon>Leptothecata</taxon>
        <taxon>Obeliida</taxon>
        <taxon>Clytiidae</taxon>
        <taxon>Clytia</taxon>
    </lineage>
</organism>
<reference evidence="2" key="1">
    <citation type="submission" date="2021-01" db="UniProtKB">
        <authorList>
            <consortium name="EnsemblMetazoa"/>
        </authorList>
    </citation>
    <scope>IDENTIFICATION</scope>
</reference>
<evidence type="ECO:0000256" key="1">
    <source>
        <dbReference type="SAM" id="SignalP"/>
    </source>
</evidence>
<dbReference type="EnsemblMetazoa" id="CLYHEMT005528.2">
    <property type="protein sequence ID" value="CLYHEMP005528.2"/>
    <property type="gene ID" value="CLYHEMG005528"/>
</dbReference>
<protein>
    <recommendedName>
        <fullName evidence="4">Apple domain-containing protein</fullName>
    </recommendedName>
</protein>
<accession>A0A7M5V0J3</accession>